<evidence type="ECO:0000313" key="2">
    <source>
        <dbReference type="EMBL" id="NNH03265.1"/>
    </source>
</evidence>
<dbReference type="CDD" id="cd03809">
    <property type="entry name" value="GT4_MtfB-like"/>
    <property type="match status" value="1"/>
</dbReference>
<organism evidence="2 3">
    <name type="scientific">Microbacterium ulmi</name>
    <dbReference type="NCBI Taxonomy" id="179095"/>
    <lineage>
        <taxon>Bacteria</taxon>
        <taxon>Bacillati</taxon>
        <taxon>Actinomycetota</taxon>
        <taxon>Actinomycetes</taxon>
        <taxon>Micrococcales</taxon>
        <taxon>Microbacteriaceae</taxon>
        <taxon>Microbacterium</taxon>
    </lineage>
</organism>
<reference evidence="2 3" key="1">
    <citation type="submission" date="2020-05" db="EMBL/GenBank/DDBJ databases">
        <title>MicrobeNet Type strains.</title>
        <authorList>
            <person name="Nicholson A.C."/>
        </authorList>
    </citation>
    <scope>NUCLEOTIDE SEQUENCE [LARGE SCALE GENOMIC DNA]</scope>
    <source>
        <strain evidence="2 3">JCM 14282</strain>
    </source>
</reference>
<keyword evidence="1 2" id="KW-0808">Transferase</keyword>
<dbReference type="Proteomes" id="UP000543598">
    <property type="component" value="Unassembled WGS sequence"/>
</dbReference>
<gene>
    <name evidence="2" type="ORF">HLA99_05315</name>
</gene>
<dbReference type="PANTHER" id="PTHR46401">
    <property type="entry name" value="GLYCOSYLTRANSFERASE WBBK-RELATED"/>
    <property type="match status" value="1"/>
</dbReference>
<sequence>MNRLVIATSASAVPMGAQVYEEQVASRAADALSSTGGSWRVDRFIARSLRSTLPGTARVPVGRLARAGRRERAVLGRLLYPGGVLVHRMDLGLPPARAEVLTMHDTVAWRFPDEGARIASAGDELREAAAVICVSQHTAEDVAEMFGVERLHVAHLGIDERFDGAEPLSMTERESLGITGRYVLHAGGATQRKNLEGLAGAWERLQDAVPDVTLVLSGPPHPRRDGLFRELPRALRVGRLPGGMLPRLMAGASAVVVPSLYEGFGLPVLEAMAAGAPVVAARTSSLPEIAGGAAILVDPTPDSIAEGVRYALSAEFDRDAAVAAGRARAAEFTWERSLRIHADVWRAASGGDRPAGSLIA</sequence>
<accession>A0A7Y2Q0V1</accession>
<keyword evidence="3" id="KW-1185">Reference proteome</keyword>
<name>A0A7Y2Q0V1_9MICO</name>
<dbReference type="SUPFAM" id="SSF53756">
    <property type="entry name" value="UDP-Glycosyltransferase/glycogen phosphorylase"/>
    <property type="match status" value="1"/>
</dbReference>
<dbReference type="GO" id="GO:0016757">
    <property type="term" value="F:glycosyltransferase activity"/>
    <property type="evidence" value="ECO:0007669"/>
    <property type="project" value="TreeGrafter"/>
</dbReference>
<dbReference type="EMBL" id="JABEMB010000004">
    <property type="protein sequence ID" value="NNH03265.1"/>
    <property type="molecule type" value="Genomic_DNA"/>
</dbReference>
<evidence type="ECO:0000256" key="1">
    <source>
        <dbReference type="ARBA" id="ARBA00022679"/>
    </source>
</evidence>
<dbReference type="Pfam" id="PF13692">
    <property type="entry name" value="Glyco_trans_1_4"/>
    <property type="match status" value="1"/>
</dbReference>
<dbReference type="Gene3D" id="3.40.50.2000">
    <property type="entry name" value="Glycogen Phosphorylase B"/>
    <property type="match status" value="2"/>
</dbReference>
<dbReference type="PANTHER" id="PTHR46401:SF2">
    <property type="entry name" value="GLYCOSYLTRANSFERASE WBBK-RELATED"/>
    <property type="match status" value="1"/>
</dbReference>
<dbReference type="AlphaFoldDB" id="A0A7Y2Q0V1"/>
<comment type="caution">
    <text evidence="2">The sequence shown here is derived from an EMBL/GenBank/DDBJ whole genome shotgun (WGS) entry which is preliminary data.</text>
</comment>
<dbReference type="GO" id="GO:0009103">
    <property type="term" value="P:lipopolysaccharide biosynthetic process"/>
    <property type="evidence" value="ECO:0007669"/>
    <property type="project" value="TreeGrafter"/>
</dbReference>
<evidence type="ECO:0000313" key="3">
    <source>
        <dbReference type="Proteomes" id="UP000543598"/>
    </source>
</evidence>
<protein>
    <submittedName>
        <fullName evidence="2">Glycosyltransferase family 4 protein</fullName>
    </submittedName>
</protein>
<proteinExistence type="predicted"/>